<dbReference type="PANTHER" id="PTHR46565:SF20">
    <property type="entry name" value="COLD SHOCK DOMAIN-CONTAINING PROTEIN 4"/>
    <property type="match status" value="1"/>
</dbReference>
<keyword evidence="4" id="KW-1185">Reference proteome</keyword>
<dbReference type="Pfam" id="PF00313">
    <property type="entry name" value="CSD"/>
    <property type="match status" value="1"/>
</dbReference>
<organism evidence="3 4">
    <name type="scientific">Streptomyces fimbriatus</name>
    <dbReference type="NCBI Taxonomy" id="68197"/>
    <lineage>
        <taxon>Bacteria</taxon>
        <taxon>Bacillati</taxon>
        <taxon>Actinomycetota</taxon>
        <taxon>Actinomycetes</taxon>
        <taxon>Kitasatosporales</taxon>
        <taxon>Streptomycetaceae</taxon>
        <taxon>Streptomyces</taxon>
    </lineage>
</organism>
<dbReference type="InterPro" id="IPR012340">
    <property type="entry name" value="NA-bd_OB-fold"/>
</dbReference>
<proteinExistence type="predicted"/>
<dbReference type="PROSITE" id="PS51857">
    <property type="entry name" value="CSD_2"/>
    <property type="match status" value="1"/>
</dbReference>
<sequence>MLMTGKVVRFDEVRGYGFIAPAEPGEDVFMHANDLLDEKYLYSEGSEVEFFLERGEKGPKASQIRLVYQPSGNRVSHRPVGAGESSGGRADGGGAVAGGGVSAEQWRAELTEALVGSVDSLTAAQIRQVRGCVMDLVEKRGWLGG</sequence>
<feature type="compositionally biased region" description="Gly residues" evidence="1">
    <location>
        <begin position="84"/>
        <end position="96"/>
    </location>
</feature>
<dbReference type="SMART" id="SM00357">
    <property type="entry name" value="CSP"/>
    <property type="match status" value="1"/>
</dbReference>
<dbReference type="PRINTS" id="PR00050">
    <property type="entry name" value="COLDSHOCK"/>
</dbReference>
<dbReference type="Proteomes" id="UP001596156">
    <property type="component" value="Unassembled WGS sequence"/>
</dbReference>
<evidence type="ECO:0000313" key="3">
    <source>
        <dbReference type="EMBL" id="MFC5229783.1"/>
    </source>
</evidence>
<dbReference type="RefSeq" id="WP_344645524.1">
    <property type="nucleotide sequence ID" value="NZ_BAAASS010000017.1"/>
</dbReference>
<evidence type="ECO:0000313" key="4">
    <source>
        <dbReference type="Proteomes" id="UP001596156"/>
    </source>
</evidence>
<feature type="region of interest" description="Disordered" evidence="1">
    <location>
        <begin position="72"/>
        <end position="96"/>
    </location>
</feature>
<dbReference type="InterPro" id="IPR011129">
    <property type="entry name" value="CSD"/>
</dbReference>
<dbReference type="PANTHER" id="PTHR46565">
    <property type="entry name" value="COLD SHOCK DOMAIN PROTEIN 2"/>
    <property type="match status" value="1"/>
</dbReference>
<dbReference type="EMBL" id="JBHSKL010000058">
    <property type="protein sequence ID" value="MFC5229783.1"/>
    <property type="molecule type" value="Genomic_DNA"/>
</dbReference>
<gene>
    <name evidence="3" type="ORF">ACFPN6_35605</name>
</gene>
<comment type="caution">
    <text evidence="3">The sequence shown here is derived from an EMBL/GenBank/DDBJ whole genome shotgun (WGS) entry which is preliminary data.</text>
</comment>
<dbReference type="Gene3D" id="2.40.50.140">
    <property type="entry name" value="Nucleic acid-binding proteins"/>
    <property type="match status" value="1"/>
</dbReference>
<dbReference type="InterPro" id="IPR002059">
    <property type="entry name" value="CSP_DNA-bd"/>
</dbReference>
<feature type="domain" description="CSD" evidence="2">
    <location>
        <begin position="2"/>
        <end position="66"/>
    </location>
</feature>
<dbReference type="CDD" id="cd04458">
    <property type="entry name" value="CSP_CDS"/>
    <property type="match status" value="1"/>
</dbReference>
<dbReference type="SUPFAM" id="SSF50249">
    <property type="entry name" value="Nucleic acid-binding proteins"/>
    <property type="match status" value="1"/>
</dbReference>
<name>A0ABW0DGZ6_STRFI</name>
<evidence type="ECO:0000259" key="2">
    <source>
        <dbReference type="PROSITE" id="PS51857"/>
    </source>
</evidence>
<accession>A0ABW0DGZ6</accession>
<protein>
    <submittedName>
        <fullName evidence="3">Cold shock domain-containing protein</fullName>
    </submittedName>
</protein>
<reference evidence="4" key="1">
    <citation type="journal article" date="2019" name="Int. J. Syst. Evol. Microbiol.">
        <title>The Global Catalogue of Microorganisms (GCM) 10K type strain sequencing project: providing services to taxonomists for standard genome sequencing and annotation.</title>
        <authorList>
            <consortium name="The Broad Institute Genomics Platform"/>
            <consortium name="The Broad Institute Genome Sequencing Center for Infectious Disease"/>
            <person name="Wu L."/>
            <person name="Ma J."/>
        </authorList>
    </citation>
    <scope>NUCLEOTIDE SEQUENCE [LARGE SCALE GENOMIC DNA]</scope>
    <source>
        <strain evidence="4">CCM 8479</strain>
    </source>
</reference>
<evidence type="ECO:0000256" key="1">
    <source>
        <dbReference type="SAM" id="MobiDB-lite"/>
    </source>
</evidence>